<dbReference type="InterPro" id="IPR002401">
    <property type="entry name" value="Cyt_P450_E_grp-I"/>
</dbReference>
<dbReference type="GO" id="GO:0016705">
    <property type="term" value="F:oxidoreductase activity, acting on paired donors, with incorporation or reduction of molecular oxygen"/>
    <property type="evidence" value="ECO:0007669"/>
    <property type="project" value="InterPro"/>
</dbReference>
<dbReference type="Proteomes" id="UP000001593">
    <property type="component" value="Unassembled WGS sequence"/>
</dbReference>
<reference evidence="7 8" key="1">
    <citation type="journal article" date="2007" name="Science">
        <title>Sea anemone genome reveals ancestral eumetazoan gene repertoire and genomic organization.</title>
        <authorList>
            <person name="Putnam N.H."/>
            <person name="Srivastava M."/>
            <person name="Hellsten U."/>
            <person name="Dirks B."/>
            <person name="Chapman J."/>
            <person name="Salamov A."/>
            <person name="Terry A."/>
            <person name="Shapiro H."/>
            <person name="Lindquist E."/>
            <person name="Kapitonov V.V."/>
            <person name="Jurka J."/>
            <person name="Genikhovich G."/>
            <person name="Grigoriev I.V."/>
            <person name="Lucas S.M."/>
            <person name="Steele R.E."/>
            <person name="Finnerty J.R."/>
            <person name="Technau U."/>
            <person name="Martindale M.Q."/>
            <person name="Rokhsar D.S."/>
        </authorList>
    </citation>
    <scope>NUCLEOTIDE SEQUENCE [LARGE SCALE GENOMIC DNA]</scope>
    <source>
        <strain evidence="8">CH2 X CH6</strain>
    </source>
</reference>
<keyword evidence="6" id="KW-0503">Monooxygenase</keyword>
<evidence type="ECO:0000256" key="6">
    <source>
        <dbReference type="ARBA" id="ARBA00023033"/>
    </source>
</evidence>
<dbReference type="Pfam" id="PF00067">
    <property type="entry name" value="p450"/>
    <property type="match status" value="1"/>
</dbReference>
<sequence length="190" mass="20804">MIAEAALVFIAVVVLANLVSLIKRKLSSLHLPPGPQPYPLVGNLPHLVGPLMPLAMTELAKKYGKIYSLTLPGQQCVVLNSSELAREALLTRKDEFSGRPSTFVGDFITRSSADIICADHTQTMVRLRKIAHKALQMYGRGMQRLEGRICQEADHLAHRFAAHNGAPIDPKDDVAVTVLNVICSLVYGQR</sequence>
<dbReference type="InterPro" id="IPR001128">
    <property type="entry name" value="Cyt_P450"/>
</dbReference>
<dbReference type="PhylomeDB" id="A7TC22"/>
<dbReference type="GO" id="GO:0020037">
    <property type="term" value="F:heme binding"/>
    <property type="evidence" value="ECO:0007669"/>
    <property type="project" value="InterPro"/>
</dbReference>
<feature type="non-terminal residue" evidence="7">
    <location>
        <position position="190"/>
    </location>
</feature>
<protein>
    <submittedName>
        <fullName evidence="7">Uncharacterized protein</fullName>
    </submittedName>
</protein>
<keyword evidence="4" id="KW-0560">Oxidoreductase</keyword>
<keyword evidence="8" id="KW-1185">Reference proteome</keyword>
<dbReference type="InterPro" id="IPR036396">
    <property type="entry name" value="Cyt_P450_sf"/>
</dbReference>
<evidence type="ECO:0000313" key="7">
    <source>
        <dbReference type="EMBL" id="EDO26422.1"/>
    </source>
</evidence>
<dbReference type="HOGENOM" id="CLU_001570_22_1_1"/>
<keyword evidence="3" id="KW-0479">Metal-binding</keyword>
<evidence type="ECO:0000313" key="8">
    <source>
        <dbReference type="Proteomes" id="UP000001593"/>
    </source>
</evidence>
<dbReference type="GO" id="GO:0004497">
    <property type="term" value="F:monooxygenase activity"/>
    <property type="evidence" value="ECO:0007669"/>
    <property type="project" value="UniProtKB-KW"/>
</dbReference>
<dbReference type="GO" id="GO:0005506">
    <property type="term" value="F:iron ion binding"/>
    <property type="evidence" value="ECO:0007669"/>
    <property type="project" value="InterPro"/>
</dbReference>
<evidence type="ECO:0000256" key="1">
    <source>
        <dbReference type="ARBA" id="ARBA00010617"/>
    </source>
</evidence>
<dbReference type="eggNOG" id="KOG0156">
    <property type="taxonomic scope" value="Eukaryota"/>
</dbReference>
<organism evidence="7 8">
    <name type="scientific">Nematostella vectensis</name>
    <name type="common">Starlet sea anemone</name>
    <dbReference type="NCBI Taxonomy" id="45351"/>
    <lineage>
        <taxon>Eukaryota</taxon>
        <taxon>Metazoa</taxon>
        <taxon>Cnidaria</taxon>
        <taxon>Anthozoa</taxon>
        <taxon>Hexacorallia</taxon>
        <taxon>Actiniaria</taxon>
        <taxon>Edwardsiidae</taxon>
        <taxon>Nematostella</taxon>
    </lineage>
</organism>
<evidence type="ECO:0000256" key="4">
    <source>
        <dbReference type="ARBA" id="ARBA00023002"/>
    </source>
</evidence>
<dbReference type="KEGG" id="nve:5496829"/>
<dbReference type="InParanoid" id="A7TC22"/>
<evidence type="ECO:0000256" key="5">
    <source>
        <dbReference type="ARBA" id="ARBA00023004"/>
    </source>
</evidence>
<accession>A7TC22</accession>
<dbReference type="PANTHER" id="PTHR24289:SF1">
    <property type="entry name" value="STEROID 17-ALPHA-HYDROXYLASE_17,20 LYASE"/>
    <property type="match status" value="1"/>
</dbReference>
<dbReference type="AlphaFoldDB" id="A7TC22"/>
<dbReference type="EMBL" id="DS475926">
    <property type="protein sequence ID" value="EDO26422.1"/>
    <property type="molecule type" value="Genomic_DNA"/>
</dbReference>
<name>A7TC22_NEMVE</name>
<dbReference type="STRING" id="45351.A7TC22"/>
<evidence type="ECO:0000256" key="3">
    <source>
        <dbReference type="ARBA" id="ARBA00022723"/>
    </source>
</evidence>
<keyword evidence="5" id="KW-0408">Iron</keyword>
<dbReference type="PRINTS" id="PR00463">
    <property type="entry name" value="EP450I"/>
</dbReference>
<dbReference type="Gene3D" id="1.10.630.10">
    <property type="entry name" value="Cytochrome P450"/>
    <property type="match status" value="1"/>
</dbReference>
<dbReference type="PANTHER" id="PTHR24289">
    <property type="entry name" value="STEROID 17-ALPHA-HYDROXYLASE/17,20 LYASE"/>
    <property type="match status" value="1"/>
</dbReference>
<comment type="similarity">
    <text evidence="1">Belongs to the cytochrome P450 family.</text>
</comment>
<keyword evidence="2" id="KW-0349">Heme</keyword>
<dbReference type="SUPFAM" id="SSF48264">
    <property type="entry name" value="Cytochrome P450"/>
    <property type="match status" value="1"/>
</dbReference>
<evidence type="ECO:0000256" key="2">
    <source>
        <dbReference type="ARBA" id="ARBA00022617"/>
    </source>
</evidence>
<gene>
    <name evidence="7" type="ORF">NEMVEDRAFT_v1g225046</name>
</gene>
<proteinExistence type="inferred from homology"/>